<dbReference type="GO" id="GO:0016747">
    <property type="term" value="F:acyltransferase activity, transferring groups other than amino-acyl groups"/>
    <property type="evidence" value="ECO:0007669"/>
    <property type="project" value="InterPro"/>
</dbReference>
<dbReference type="PROSITE" id="PS51186">
    <property type="entry name" value="GNAT"/>
    <property type="match status" value="1"/>
</dbReference>
<dbReference type="InterPro" id="IPR000182">
    <property type="entry name" value="GNAT_dom"/>
</dbReference>
<evidence type="ECO:0000259" key="1">
    <source>
        <dbReference type="PROSITE" id="PS51186"/>
    </source>
</evidence>
<gene>
    <name evidence="2" type="ORF">SAMN05216548_104152</name>
</gene>
<sequence>MPESWRLMLPDDMAAVEAVAAVVHPGFFERTEVLTERLALYPEGCRVLERSGVVVGYLISHPWDDGAVPALDTFLHRLPEVPGTCYLHDIALLPEARRGGAGSQAVIELIDRAGRRFPSLSLVAVHGSAPFWERHGLRIEDRPELRAKLASYDENARYMRRIF</sequence>
<proteinExistence type="predicted"/>
<dbReference type="RefSeq" id="WP_238858212.1">
    <property type="nucleotide sequence ID" value="NZ_FOFG01000004.1"/>
</dbReference>
<keyword evidence="3" id="KW-1185">Reference proteome</keyword>
<dbReference type="CDD" id="cd04301">
    <property type="entry name" value="NAT_SF"/>
    <property type="match status" value="1"/>
</dbReference>
<evidence type="ECO:0000313" key="3">
    <source>
        <dbReference type="Proteomes" id="UP000199647"/>
    </source>
</evidence>
<dbReference type="Pfam" id="PF00583">
    <property type="entry name" value="Acetyltransf_1"/>
    <property type="match status" value="1"/>
</dbReference>
<accession>A0A1H9FMX1</accession>
<reference evidence="2 3" key="1">
    <citation type="submission" date="2016-10" db="EMBL/GenBank/DDBJ databases">
        <authorList>
            <person name="de Groot N.N."/>
        </authorList>
    </citation>
    <scope>NUCLEOTIDE SEQUENCE [LARGE SCALE GENOMIC DNA]</scope>
    <source>
        <strain evidence="2 3">A52C2</strain>
    </source>
</reference>
<dbReference type="EMBL" id="FOFG01000004">
    <property type="protein sequence ID" value="SEQ38803.1"/>
    <property type="molecule type" value="Genomic_DNA"/>
</dbReference>
<dbReference type="Gene3D" id="3.40.630.30">
    <property type="match status" value="1"/>
</dbReference>
<evidence type="ECO:0000313" key="2">
    <source>
        <dbReference type="EMBL" id="SEQ38803.1"/>
    </source>
</evidence>
<feature type="domain" description="N-acetyltransferase" evidence="1">
    <location>
        <begin position="3"/>
        <end position="163"/>
    </location>
</feature>
<protein>
    <submittedName>
        <fullName evidence="2">Acetyltransferase (GNAT) family protein</fullName>
    </submittedName>
</protein>
<name>A0A1H9FMX1_9HYPH</name>
<dbReference type="AlphaFoldDB" id="A0A1H9FMX1"/>
<dbReference type="InterPro" id="IPR016181">
    <property type="entry name" value="Acyl_CoA_acyltransferase"/>
</dbReference>
<organism evidence="2 3">
    <name type="scientific">Faunimonas pinastri</name>
    <dbReference type="NCBI Taxonomy" id="1855383"/>
    <lineage>
        <taxon>Bacteria</taxon>
        <taxon>Pseudomonadati</taxon>
        <taxon>Pseudomonadota</taxon>
        <taxon>Alphaproteobacteria</taxon>
        <taxon>Hyphomicrobiales</taxon>
        <taxon>Afifellaceae</taxon>
        <taxon>Faunimonas</taxon>
    </lineage>
</organism>
<keyword evidence="2" id="KW-0808">Transferase</keyword>
<dbReference type="Proteomes" id="UP000199647">
    <property type="component" value="Unassembled WGS sequence"/>
</dbReference>
<dbReference type="SUPFAM" id="SSF55729">
    <property type="entry name" value="Acyl-CoA N-acyltransferases (Nat)"/>
    <property type="match status" value="1"/>
</dbReference>
<dbReference type="STRING" id="1855383.SAMN05216548_104152"/>